<feature type="binding site" evidence="3 4">
    <location>
        <position position="190"/>
    </location>
    <ligand>
        <name>Zn(2+)</name>
        <dbReference type="ChEBI" id="CHEBI:29105"/>
    </ligand>
</feature>
<dbReference type="InterPro" id="IPR026591">
    <property type="entry name" value="Sirtuin_cat_small_dom_sf"/>
</dbReference>
<dbReference type="GO" id="GO:0061697">
    <property type="term" value="F:protein-glutaryllysine deglutarylase activity"/>
    <property type="evidence" value="ECO:0000318"/>
    <property type="project" value="GO_Central"/>
</dbReference>
<keyword evidence="3 4" id="KW-0479">Metal-binding</keyword>
<dbReference type="GO" id="GO:0005634">
    <property type="term" value="C:nucleus"/>
    <property type="evidence" value="ECO:0000318"/>
    <property type="project" value="GO_Central"/>
</dbReference>
<dbReference type="Gene3D" id="3.30.1600.10">
    <property type="entry name" value="SIR2/SIRT2 'Small Domain"/>
    <property type="match status" value="1"/>
</dbReference>
<dbReference type="OrthoDB" id="424302at2759"/>
<evidence type="ECO:0000256" key="2">
    <source>
        <dbReference type="ARBA" id="ARBA00023027"/>
    </source>
</evidence>
<feature type="binding site" evidence="3 4">
    <location>
        <position position="149"/>
    </location>
    <ligand>
        <name>Zn(2+)</name>
        <dbReference type="ChEBI" id="CHEBI:29105"/>
    </ligand>
</feature>
<comment type="function">
    <text evidence="3">NAD-dependent lysine demalonylase, desuccinylase and deglutarylase that specifically removes malonyl, succinyl and glutaryl groups on target proteins. Has weak NAD-dependent protein deacetylase activity; however this activity may not be physiologically relevant in vivo.</text>
</comment>
<evidence type="ECO:0000256" key="1">
    <source>
        <dbReference type="ARBA" id="ARBA00022679"/>
    </source>
</evidence>
<organism evidence="6 7">
    <name type="scientific">Klebsormidium nitens</name>
    <name type="common">Green alga</name>
    <name type="synonym">Ulothrix nitens</name>
    <dbReference type="NCBI Taxonomy" id="105231"/>
    <lineage>
        <taxon>Eukaryota</taxon>
        <taxon>Viridiplantae</taxon>
        <taxon>Streptophyta</taxon>
        <taxon>Klebsormidiophyceae</taxon>
        <taxon>Klebsormidiales</taxon>
        <taxon>Klebsormidiaceae</taxon>
        <taxon>Klebsormidium</taxon>
    </lineage>
</organism>
<comment type="cofactor">
    <cofactor evidence="3">
        <name>Zn(2+)</name>
        <dbReference type="ChEBI" id="CHEBI:29105"/>
    </cofactor>
    <text evidence="3">Binds 1 zinc ion per subunit.</text>
</comment>
<evidence type="ECO:0000313" key="6">
    <source>
        <dbReference type="EMBL" id="GAQ78363.1"/>
    </source>
</evidence>
<feature type="domain" description="Deacetylase sirtuin-type" evidence="5">
    <location>
        <begin position="13"/>
        <end position="288"/>
    </location>
</feature>
<dbReference type="NCBIfam" id="NF001753">
    <property type="entry name" value="PRK00481.1-3"/>
    <property type="match status" value="1"/>
</dbReference>
<dbReference type="Gene3D" id="3.40.50.1220">
    <property type="entry name" value="TPP-binding domain"/>
    <property type="match status" value="1"/>
</dbReference>
<feature type="active site" description="Proton acceptor" evidence="3 4">
    <location>
        <position position="138"/>
    </location>
</feature>
<reference evidence="6 7" key="1">
    <citation type="journal article" date="2014" name="Nat. Commun.">
        <title>Klebsormidium flaccidum genome reveals primary factors for plant terrestrial adaptation.</title>
        <authorList>
            <person name="Hori K."/>
            <person name="Maruyama F."/>
            <person name="Fujisawa T."/>
            <person name="Togashi T."/>
            <person name="Yamamoto N."/>
            <person name="Seo M."/>
            <person name="Sato S."/>
            <person name="Yamada T."/>
            <person name="Mori H."/>
            <person name="Tajima N."/>
            <person name="Moriyama T."/>
            <person name="Ikeuchi M."/>
            <person name="Watanabe M."/>
            <person name="Wada H."/>
            <person name="Kobayashi K."/>
            <person name="Saito M."/>
            <person name="Masuda T."/>
            <person name="Sasaki-Sekimoto Y."/>
            <person name="Mashiguchi K."/>
            <person name="Awai K."/>
            <person name="Shimojima M."/>
            <person name="Masuda S."/>
            <person name="Iwai M."/>
            <person name="Nobusawa T."/>
            <person name="Narise T."/>
            <person name="Kondo S."/>
            <person name="Saito H."/>
            <person name="Sato R."/>
            <person name="Murakawa M."/>
            <person name="Ihara Y."/>
            <person name="Oshima-Yamada Y."/>
            <person name="Ohtaka K."/>
            <person name="Satoh M."/>
            <person name="Sonobe K."/>
            <person name="Ishii M."/>
            <person name="Ohtani R."/>
            <person name="Kanamori-Sato M."/>
            <person name="Honoki R."/>
            <person name="Miyazaki D."/>
            <person name="Mochizuki H."/>
            <person name="Umetsu J."/>
            <person name="Higashi K."/>
            <person name="Shibata D."/>
            <person name="Kamiya Y."/>
            <person name="Sato N."/>
            <person name="Nakamura Y."/>
            <person name="Tabata S."/>
            <person name="Ida S."/>
            <person name="Kurokawa K."/>
            <person name="Ohta H."/>
        </authorList>
    </citation>
    <scope>NUCLEOTIDE SEQUENCE [LARGE SCALE GENOMIC DNA]</scope>
    <source>
        <strain evidence="6 7">NIES-2285</strain>
    </source>
</reference>
<evidence type="ECO:0000259" key="5">
    <source>
        <dbReference type="PROSITE" id="PS50305"/>
    </source>
</evidence>
<keyword evidence="3 4" id="KW-0862">Zinc</keyword>
<comment type="catalytic activity">
    <reaction evidence="3">
        <text>N(6)-malonyl-L-lysyl-[protein] + NAD(+) + H2O = 2''-O-malonyl-ADP-D-ribose + nicotinamide + L-lysyl-[protein]</text>
        <dbReference type="Rhea" id="RHEA:47672"/>
        <dbReference type="Rhea" id="RHEA-COMP:9752"/>
        <dbReference type="Rhea" id="RHEA-COMP:11878"/>
        <dbReference type="ChEBI" id="CHEBI:15377"/>
        <dbReference type="ChEBI" id="CHEBI:17154"/>
        <dbReference type="ChEBI" id="CHEBI:29969"/>
        <dbReference type="ChEBI" id="CHEBI:57540"/>
        <dbReference type="ChEBI" id="CHEBI:87831"/>
        <dbReference type="ChEBI" id="CHEBI:87833"/>
    </reaction>
</comment>
<dbReference type="SMR" id="A0A1Y1HKA1"/>
<keyword evidence="1 3" id="KW-0808">Transferase</keyword>
<evidence type="ECO:0000256" key="4">
    <source>
        <dbReference type="PROSITE-ProRule" id="PRU00236"/>
    </source>
</evidence>
<keyword evidence="3" id="KW-0496">Mitochondrion</keyword>
<feature type="binding site" evidence="3 4">
    <location>
        <position position="185"/>
    </location>
    <ligand>
        <name>Zn(2+)</name>
        <dbReference type="ChEBI" id="CHEBI:29105"/>
    </ligand>
</feature>
<comment type="subcellular location">
    <subcellularLocation>
        <location evidence="3">Mitochondrion</location>
    </subcellularLocation>
</comment>
<dbReference type="GO" id="GO:0070403">
    <property type="term" value="F:NAD+ binding"/>
    <property type="evidence" value="ECO:0007669"/>
    <property type="project" value="UniProtKB-UniRule"/>
</dbReference>
<dbReference type="InterPro" id="IPR050134">
    <property type="entry name" value="NAD-dep_sirtuin_deacylases"/>
</dbReference>
<dbReference type="EC" id="2.3.1.-" evidence="3"/>
<comment type="domain">
    <text evidence="3">In contrast to class I sirtuins, class III sirtuins have only weak deacetylase activity. Difference in substrate specificity is probably due to a larger hydrophobic pocket with 2 residues (Tyr-82 and Arg-85) that bind to malonylated and succinylated substrates and define the specificity.</text>
</comment>
<dbReference type="OMA" id="LIHMHGE"/>
<dbReference type="InterPro" id="IPR029035">
    <property type="entry name" value="DHS-like_NAD/FAD-binding_dom"/>
</dbReference>
<dbReference type="InterPro" id="IPR027546">
    <property type="entry name" value="Sirtuin_class_III"/>
</dbReference>
<dbReference type="PANTHER" id="PTHR11085">
    <property type="entry name" value="NAD-DEPENDENT PROTEIN DEACYLASE SIRTUIN-5, MITOCHONDRIAL-RELATED"/>
    <property type="match status" value="1"/>
</dbReference>
<comment type="catalytic activity">
    <reaction evidence="3">
        <text>N(6)-succinyl-L-lysyl-[protein] + NAD(+) + H2O = 2''-O-succinyl-ADP-D-ribose + nicotinamide + L-lysyl-[protein]</text>
        <dbReference type="Rhea" id="RHEA:47668"/>
        <dbReference type="Rhea" id="RHEA-COMP:9752"/>
        <dbReference type="Rhea" id="RHEA-COMP:11877"/>
        <dbReference type="ChEBI" id="CHEBI:15377"/>
        <dbReference type="ChEBI" id="CHEBI:17154"/>
        <dbReference type="ChEBI" id="CHEBI:29969"/>
        <dbReference type="ChEBI" id="CHEBI:57540"/>
        <dbReference type="ChEBI" id="CHEBI:87830"/>
        <dbReference type="ChEBI" id="CHEBI:87832"/>
    </reaction>
</comment>
<dbReference type="GO" id="GO:0005739">
    <property type="term" value="C:mitochondrion"/>
    <property type="evidence" value="ECO:0000318"/>
    <property type="project" value="GO_Central"/>
</dbReference>
<feature type="binding site" evidence="3">
    <location>
        <begin position="253"/>
        <end position="255"/>
    </location>
    <ligand>
        <name>NAD(+)</name>
        <dbReference type="ChEBI" id="CHEBI:57540"/>
    </ligand>
</feature>
<dbReference type="PROSITE" id="PS50305">
    <property type="entry name" value="SIRTUIN"/>
    <property type="match status" value="1"/>
</dbReference>
<gene>
    <name evidence="6" type="ORF">KFL_000120110</name>
</gene>
<feature type="binding site" evidence="3">
    <location>
        <begin position="227"/>
        <end position="229"/>
    </location>
    <ligand>
        <name>NAD(+)</name>
        <dbReference type="ChEBI" id="CHEBI:57540"/>
    </ligand>
</feature>
<feature type="binding site" evidence="3">
    <location>
        <position position="85"/>
    </location>
    <ligand>
        <name>substrate</name>
    </ligand>
</feature>
<dbReference type="InterPro" id="IPR026590">
    <property type="entry name" value="Ssirtuin_cat_dom"/>
</dbReference>
<dbReference type="PANTHER" id="PTHR11085:SF13">
    <property type="entry name" value="NAD-DEPENDENT PROTEIN DEACYLASE"/>
    <property type="match status" value="1"/>
</dbReference>
<dbReference type="GO" id="GO:0008270">
    <property type="term" value="F:zinc ion binding"/>
    <property type="evidence" value="ECO:0007669"/>
    <property type="project" value="UniProtKB-UniRule"/>
</dbReference>
<dbReference type="Proteomes" id="UP000054558">
    <property type="component" value="Unassembled WGS sequence"/>
</dbReference>
<feature type="binding site" evidence="3">
    <location>
        <position position="82"/>
    </location>
    <ligand>
        <name>substrate</name>
    </ligand>
</feature>
<dbReference type="AlphaFoldDB" id="A0A1Y1HKA1"/>
<name>A0A1Y1HKA1_KLENI</name>
<accession>A0A1Y1HKA1</accession>
<evidence type="ECO:0000256" key="3">
    <source>
        <dbReference type="HAMAP-Rule" id="MF_03160"/>
    </source>
</evidence>
<dbReference type="CDD" id="cd01412">
    <property type="entry name" value="SIRT5_Af1_CobB"/>
    <property type="match status" value="1"/>
</dbReference>
<feature type="binding site" evidence="3">
    <location>
        <begin position="120"/>
        <end position="123"/>
    </location>
    <ligand>
        <name>NAD(+)</name>
        <dbReference type="ChEBI" id="CHEBI:57540"/>
    </ligand>
</feature>
<dbReference type="STRING" id="105231.A0A1Y1HKA1"/>
<feature type="binding site" evidence="3 4">
    <location>
        <position position="146"/>
    </location>
    <ligand>
        <name>Zn(2+)</name>
        <dbReference type="ChEBI" id="CHEBI:29105"/>
    </ligand>
</feature>
<dbReference type="Pfam" id="PF02146">
    <property type="entry name" value="SIR2"/>
    <property type="match status" value="1"/>
</dbReference>
<dbReference type="GO" id="GO:0005829">
    <property type="term" value="C:cytosol"/>
    <property type="evidence" value="ECO:0000318"/>
    <property type="project" value="GO_Central"/>
</dbReference>
<keyword evidence="2 3" id="KW-0520">NAD</keyword>
<dbReference type="SUPFAM" id="SSF52467">
    <property type="entry name" value="DHS-like NAD/FAD-binding domain"/>
    <property type="match status" value="1"/>
</dbReference>
<dbReference type="EMBL" id="DF236961">
    <property type="protein sequence ID" value="GAQ78363.1"/>
    <property type="molecule type" value="Genomic_DNA"/>
</dbReference>
<comment type="similarity">
    <text evidence="3">Belongs to the sirtuin family. Class III subfamily.</text>
</comment>
<evidence type="ECO:0000313" key="7">
    <source>
        <dbReference type="Proteomes" id="UP000054558"/>
    </source>
</evidence>
<dbReference type="GO" id="GO:0036055">
    <property type="term" value="F:protein-succinyllysine desuccinylase activity"/>
    <property type="evidence" value="ECO:0000318"/>
    <property type="project" value="GO_Central"/>
</dbReference>
<dbReference type="HAMAP" id="MF_01121">
    <property type="entry name" value="Sirtuin_ClassIII"/>
    <property type="match status" value="1"/>
</dbReference>
<sequence length="289" mass="30778">MSTSAGGVQREDSGADDPTFTALARALHAARSIAVLTGAGISAESGIPTFRGAGGFWRQYDATELANPQAFAADPSLVWEFYHYRREIVSAAEPNAGHRAIAELQRRCVRQGKDFALLTQNIDGLHQRAGSTGVVNLHGSLWGTRCRRCGHREENRTMPICPALAGKGLPDASEARIPTLDLPRCAEAGCNGLLRPDVVWFGENLDREIIQRADAALESCHVLLVVGTSAIVYPAAGYAPMVRARGGTVAEFNIEPTGATSVCQFAVTGKAGVTLPRLLTAMDSLKHGM</sequence>
<feature type="binding site" evidence="3">
    <location>
        <position position="271"/>
    </location>
    <ligand>
        <name>NAD(+)</name>
        <dbReference type="ChEBI" id="CHEBI:57540"/>
    </ligand>
</feature>
<proteinExistence type="inferred from homology"/>
<dbReference type="GO" id="GO:0017136">
    <property type="term" value="F:histone deacetylase activity, NAD-dependent"/>
    <property type="evidence" value="ECO:0000318"/>
    <property type="project" value="GO_Central"/>
</dbReference>
<feature type="binding site" evidence="3">
    <location>
        <begin position="38"/>
        <end position="57"/>
    </location>
    <ligand>
        <name>NAD(+)</name>
        <dbReference type="ChEBI" id="CHEBI:57540"/>
    </ligand>
</feature>
<comment type="catalytic activity">
    <reaction evidence="3">
        <text>N(6)-glutaryl-L-lysyl-[protein] + NAD(+) + H2O = 2''-O-glutaryl-ADP-D-ribose + nicotinamide + L-lysyl-[protein]</text>
        <dbReference type="Rhea" id="RHEA:47664"/>
        <dbReference type="Rhea" id="RHEA-COMP:9752"/>
        <dbReference type="Rhea" id="RHEA-COMP:11875"/>
        <dbReference type="ChEBI" id="CHEBI:15377"/>
        <dbReference type="ChEBI" id="CHEBI:17154"/>
        <dbReference type="ChEBI" id="CHEBI:29969"/>
        <dbReference type="ChEBI" id="CHEBI:57540"/>
        <dbReference type="ChEBI" id="CHEBI:87828"/>
        <dbReference type="ChEBI" id="CHEBI:87829"/>
    </reaction>
</comment>
<dbReference type="GO" id="GO:0036054">
    <property type="term" value="F:protein-malonyllysine demalonylase activity"/>
    <property type="evidence" value="ECO:0000318"/>
    <property type="project" value="GO_Central"/>
</dbReference>
<keyword evidence="7" id="KW-1185">Reference proteome</keyword>
<dbReference type="InterPro" id="IPR003000">
    <property type="entry name" value="Sirtuin"/>
</dbReference>
<protein>
    <recommendedName>
        <fullName evidence="3">NAD-dependent protein deacylase</fullName>
        <ecNumber evidence="3">2.3.1.-</ecNumber>
    </recommendedName>
    <alternativeName>
        <fullName evidence="3">Regulatory protein SIR2 homolog 5</fullName>
    </alternativeName>
</protein>